<evidence type="ECO:0000256" key="2">
    <source>
        <dbReference type="SAM" id="MobiDB-lite"/>
    </source>
</evidence>
<keyword evidence="1" id="KW-0175">Coiled coil</keyword>
<feature type="region of interest" description="Disordered" evidence="2">
    <location>
        <begin position="217"/>
        <end position="242"/>
    </location>
</feature>
<feature type="coiled-coil region" evidence="1">
    <location>
        <begin position="22"/>
        <end position="67"/>
    </location>
</feature>
<dbReference type="Proteomes" id="UP000807469">
    <property type="component" value="Unassembled WGS sequence"/>
</dbReference>
<reference evidence="3" key="1">
    <citation type="submission" date="2020-11" db="EMBL/GenBank/DDBJ databases">
        <authorList>
            <consortium name="DOE Joint Genome Institute"/>
            <person name="Ahrendt S."/>
            <person name="Riley R."/>
            <person name="Andreopoulos W."/>
            <person name="Labutti K."/>
            <person name="Pangilinan J."/>
            <person name="Ruiz-Duenas F.J."/>
            <person name="Barrasa J.M."/>
            <person name="Sanchez-Garcia M."/>
            <person name="Camarero S."/>
            <person name="Miyauchi S."/>
            <person name="Serrano A."/>
            <person name="Linde D."/>
            <person name="Babiker R."/>
            <person name="Drula E."/>
            <person name="Ayuso-Fernandez I."/>
            <person name="Pacheco R."/>
            <person name="Padilla G."/>
            <person name="Ferreira P."/>
            <person name="Barriuso J."/>
            <person name="Kellner H."/>
            <person name="Castanera R."/>
            <person name="Alfaro M."/>
            <person name="Ramirez L."/>
            <person name="Pisabarro A.G."/>
            <person name="Kuo A."/>
            <person name="Tritt A."/>
            <person name="Lipzen A."/>
            <person name="He G."/>
            <person name="Yan M."/>
            <person name="Ng V."/>
            <person name="Cullen D."/>
            <person name="Martin F."/>
            <person name="Rosso M.-N."/>
            <person name="Henrissat B."/>
            <person name="Hibbett D."/>
            <person name="Martinez A.T."/>
            <person name="Grigoriev I.V."/>
        </authorList>
    </citation>
    <scope>NUCLEOTIDE SEQUENCE</scope>
    <source>
        <strain evidence="3">CIRM-BRFM 674</strain>
    </source>
</reference>
<protein>
    <recommendedName>
        <fullName evidence="5">F-box domain-containing protein</fullName>
    </recommendedName>
</protein>
<evidence type="ECO:0000313" key="4">
    <source>
        <dbReference type="Proteomes" id="UP000807469"/>
    </source>
</evidence>
<dbReference type="SUPFAM" id="SSF52047">
    <property type="entry name" value="RNI-like"/>
    <property type="match status" value="1"/>
</dbReference>
<proteinExistence type="predicted"/>
<organism evidence="3 4">
    <name type="scientific">Pholiota conissans</name>
    <dbReference type="NCBI Taxonomy" id="109636"/>
    <lineage>
        <taxon>Eukaryota</taxon>
        <taxon>Fungi</taxon>
        <taxon>Dikarya</taxon>
        <taxon>Basidiomycota</taxon>
        <taxon>Agaricomycotina</taxon>
        <taxon>Agaricomycetes</taxon>
        <taxon>Agaricomycetidae</taxon>
        <taxon>Agaricales</taxon>
        <taxon>Agaricineae</taxon>
        <taxon>Strophariaceae</taxon>
        <taxon>Pholiota</taxon>
    </lineage>
</organism>
<name>A0A9P6D0M9_9AGAR</name>
<dbReference type="EMBL" id="MU155212">
    <property type="protein sequence ID" value="KAF9479470.1"/>
    <property type="molecule type" value="Genomic_DNA"/>
</dbReference>
<dbReference type="AlphaFoldDB" id="A0A9P6D0M9"/>
<evidence type="ECO:0000256" key="1">
    <source>
        <dbReference type="SAM" id="Coils"/>
    </source>
</evidence>
<comment type="caution">
    <text evidence="3">The sequence shown here is derived from an EMBL/GenBank/DDBJ whole genome shotgun (WGS) entry which is preliminary data.</text>
</comment>
<evidence type="ECO:0008006" key="5">
    <source>
        <dbReference type="Google" id="ProtNLM"/>
    </source>
</evidence>
<dbReference type="InterPro" id="IPR036047">
    <property type="entry name" value="F-box-like_dom_sf"/>
</dbReference>
<dbReference type="Gene3D" id="3.80.10.10">
    <property type="entry name" value="Ribonuclease Inhibitor"/>
    <property type="match status" value="1"/>
</dbReference>
<accession>A0A9P6D0M9</accession>
<sequence>MSLPAFVEPPTKETRDNARRCLEATRDSVNQLTTKINAAEATLAQIVRESQYAISQLQTERTALENQVSKTMAYLSPIRLLPLELLREIFLWMFEDHPCSAWILAAVCTSWRRLALRIPVIWSKIRLLTTQHASADTIRLWLERSGDTTPLDIEIFLRVASSKASEALSHRARRTPSLLTPITPPWNNLAFGSHHISAHYVVAPPPGPPASSVPIVMPPSPSSHNDSWGAPAGGSSTQERPANAVSRVSMHWGHIAFFYLVEQMHRWERFVFRFDKQFTSMGALKSINGEAPLLKEFEVSSIEAAFFAEWPWLPNANSSSSVVLPKLRTLTLQHTPFKWSSPMLRGLHTLNLRGLPTSHLPLDRLLHILSNNPELQSVSLHFQGVLPAILPLTNLTLPHVTSLALGGHYLLTQLLESLVLPVLDSLTLDIEARDAIEDIISSLLTRSNRPPIQHLSIAYGVAANAATFYYGPGGLVISWTALLAELPHLKTLTIGGTSLEPLLTALGSPEDDPNQHQNLAWACPTLEVLGLRSCHAHTEGVTKLVQMIEARNPHNNGTAQSVNGVTPLRLARLELYECTNLGEDVMKWLHSRIGDVVCVDPAADSRTSLTHGYL</sequence>
<dbReference type="SUPFAM" id="SSF81383">
    <property type="entry name" value="F-box domain"/>
    <property type="match status" value="1"/>
</dbReference>
<gene>
    <name evidence="3" type="ORF">BDN70DRAFT_878746</name>
</gene>
<keyword evidence="4" id="KW-1185">Reference proteome</keyword>
<dbReference type="OrthoDB" id="3208947at2759"/>
<evidence type="ECO:0000313" key="3">
    <source>
        <dbReference type="EMBL" id="KAF9479470.1"/>
    </source>
</evidence>
<dbReference type="InterPro" id="IPR032675">
    <property type="entry name" value="LRR_dom_sf"/>
</dbReference>